<dbReference type="HOGENOM" id="CLU_009289_1_2_7"/>
<dbReference type="GO" id="GO:0071555">
    <property type="term" value="P:cell wall organization"/>
    <property type="evidence" value="ECO:0007669"/>
    <property type="project" value="UniProtKB-KW"/>
</dbReference>
<keyword evidence="18" id="KW-1185">Reference proteome</keyword>
<dbReference type="eggNOG" id="COG0768">
    <property type="taxonomic scope" value="Bacteria"/>
</dbReference>
<dbReference type="SUPFAM" id="SSF56601">
    <property type="entry name" value="beta-lactamase/transpeptidase-like"/>
    <property type="match status" value="1"/>
</dbReference>
<keyword evidence="6" id="KW-0645">Protease</keyword>
<dbReference type="EMBL" id="AFRZ01000001">
    <property type="protein sequence ID" value="EHP31215.1"/>
    <property type="molecule type" value="Genomic_DNA"/>
</dbReference>
<dbReference type="PANTHER" id="PTHR30627">
    <property type="entry name" value="PEPTIDOGLYCAN D,D-TRANSPEPTIDASE"/>
    <property type="match status" value="1"/>
</dbReference>
<evidence type="ECO:0000256" key="4">
    <source>
        <dbReference type="ARBA" id="ARBA00022519"/>
    </source>
</evidence>
<dbReference type="OrthoDB" id="9766847at2"/>
<dbReference type="PANTHER" id="PTHR30627:SF2">
    <property type="entry name" value="PEPTIDOGLYCAN D,D-TRANSPEPTIDASE MRDA"/>
    <property type="match status" value="1"/>
</dbReference>
<evidence type="ECO:0000256" key="9">
    <source>
        <dbReference type="ARBA" id="ARBA00022960"/>
    </source>
</evidence>
<feature type="domain" description="Penicillin-binding protein dimerisation" evidence="16">
    <location>
        <begin position="46"/>
        <end position="221"/>
    </location>
</feature>
<dbReference type="InterPro" id="IPR001460">
    <property type="entry name" value="PCN-bd_Tpept"/>
</dbReference>
<dbReference type="GO" id="GO:0009002">
    <property type="term" value="F:serine-type D-Ala-D-Ala carboxypeptidase activity"/>
    <property type="evidence" value="ECO:0007669"/>
    <property type="project" value="InterPro"/>
</dbReference>
<keyword evidence="8" id="KW-0378">Hydrolase</keyword>
<evidence type="ECO:0000256" key="13">
    <source>
        <dbReference type="ARBA" id="ARBA00023316"/>
    </source>
</evidence>
<sequence>MKIKFILAIFIITWLTLIVRVFFLAVESNTYYENLSHSNTIKSEKIAPVRGEIVDRNNRPVAINELGFKIQLRPHLRLKKNIKIFNEEIDNIVKLLPNLNRERLIADYIKKDSYYNHNYIDIVHFISNEDIMPVYSVLSLRENVNIVPAPKRYYPYGDIGSHTIGYVSRANKKDIKDDKLLELIGYTGKTGIENYYNTYLQGEAGEREIKVNANNQEIEELSYVGANEDRKLTLSIDIEFQKYVSSLFDKKAGAVIVMGVDGAILAASSFPEYDLNTFVSGISHEVWNKLSKSLDKPFTNKLVNGLYPPGSTIKTGLGLLYITTDIDKTWTVDCRSSMPLGKRVFRCWKKDGHRITGIKKAIRESCDDFFYKGSLQVGIKKMSEGLMRYGLGKKTGVDLPNEFIGVVPSRDWKRKRYNRPWFIGETVNTSIGQGDFLVTPMQIAQFTALMATSKLPTPHFAKSIGTKPYQPLVQEVLTEEELKKLPLIQQAMYEVCNYPKGTATQYLSSKVSIAGKTGTAQVVTILQDIEDRVLEHEMSYYNRSHAWFTSYGPYKNPQYVVLAMVEHGGHGGAAAGEIVSKIYNKLLELKYIK</sequence>
<evidence type="ECO:0000256" key="1">
    <source>
        <dbReference type="ARBA" id="ARBA00004167"/>
    </source>
</evidence>
<dbReference type="Pfam" id="PF03717">
    <property type="entry name" value="PBP_dimer"/>
    <property type="match status" value="1"/>
</dbReference>
<accession>H1FTA6</accession>
<dbReference type="GO" id="GO:0008360">
    <property type="term" value="P:regulation of cell shape"/>
    <property type="evidence" value="ECO:0007669"/>
    <property type="project" value="UniProtKB-KW"/>
</dbReference>
<dbReference type="STRING" id="929558.SMGD1_2693"/>
<dbReference type="GO" id="GO:0008658">
    <property type="term" value="F:penicillin binding"/>
    <property type="evidence" value="ECO:0007669"/>
    <property type="project" value="InterPro"/>
</dbReference>
<dbReference type="Pfam" id="PF00905">
    <property type="entry name" value="Transpeptidase"/>
    <property type="match status" value="1"/>
</dbReference>
<name>B6BJG9_SULGG</name>
<dbReference type="Gene3D" id="3.40.710.10">
    <property type="entry name" value="DD-peptidase/beta-lactamase superfamily"/>
    <property type="match status" value="1"/>
</dbReference>
<dbReference type="Gene3D" id="3.30.1390.30">
    <property type="entry name" value="Penicillin-binding protein 2a, domain 3"/>
    <property type="match status" value="1"/>
</dbReference>
<keyword evidence="3" id="KW-1003">Cell membrane</keyword>
<dbReference type="Gene3D" id="3.90.1310.10">
    <property type="entry name" value="Penicillin-binding protein 2a (Domain 2)"/>
    <property type="match status" value="1"/>
</dbReference>
<dbReference type="GO" id="GO:0071972">
    <property type="term" value="F:peptidoglycan L,D-transpeptidase activity"/>
    <property type="evidence" value="ECO:0007669"/>
    <property type="project" value="TreeGrafter"/>
</dbReference>
<evidence type="ECO:0000313" key="17">
    <source>
        <dbReference type="EMBL" id="EHP31215.1"/>
    </source>
</evidence>
<comment type="caution">
    <text evidence="17">The sequence shown here is derived from an EMBL/GenBank/DDBJ whole genome shotgun (WGS) entry which is preliminary data.</text>
</comment>
<dbReference type="GO" id="GO:0009252">
    <property type="term" value="P:peptidoglycan biosynthetic process"/>
    <property type="evidence" value="ECO:0007669"/>
    <property type="project" value="UniProtKB-KW"/>
</dbReference>
<keyword evidence="11 14" id="KW-1133">Transmembrane helix</keyword>
<dbReference type="NCBIfam" id="TIGR03423">
    <property type="entry name" value="pbp2_mrdA"/>
    <property type="match status" value="1"/>
</dbReference>
<dbReference type="Proteomes" id="UP000006431">
    <property type="component" value="Unassembled WGS sequence"/>
</dbReference>
<keyword evidence="9" id="KW-0133">Cell shape</keyword>
<evidence type="ECO:0000256" key="11">
    <source>
        <dbReference type="ARBA" id="ARBA00022989"/>
    </source>
</evidence>
<evidence type="ECO:0000313" key="18">
    <source>
        <dbReference type="Proteomes" id="UP000006431"/>
    </source>
</evidence>
<keyword evidence="10" id="KW-0573">Peptidoglycan synthesis</keyword>
<evidence type="ECO:0000256" key="6">
    <source>
        <dbReference type="ARBA" id="ARBA00022670"/>
    </source>
</evidence>
<reference evidence="17 18" key="1">
    <citation type="journal article" date="2012" name="Proc. Natl. Acad. Sci. U.S.A.">
        <title>Genome and physiology of a model Epsilonproteobacterium responsible for sulfide detoxification in marine oxygen depletion zones.</title>
        <authorList>
            <person name="Grote J."/>
            <person name="Schott T."/>
            <person name="Bruckner C.G."/>
            <person name="Glockner F.O."/>
            <person name="Jost G."/>
            <person name="Teeling H."/>
            <person name="Labrenz M."/>
            <person name="Jurgens K."/>
        </authorList>
    </citation>
    <scope>NUCLEOTIDE SEQUENCE [LARGE SCALE GENOMIC DNA]</scope>
    <source>
        <strain evidence="17 18">GD1</strain>
    </source>
</reference>
<keyword evidence="13" id="KW-0961">Cell wall biogenesis/degradation</keyword>
<evidence type="ECO:0000256" key="14">
    <source>
        <dbReference type="SAM" id="Phobius"/>
    </source>
</evidence>
<organism evidence="17 18">
    <name type="scientific">Sulfurimonas gotlandica (strain DSM 19862 / JCM 16533 / GD1)</name>
    <dbReference type="NCBI Taxonomy" id="929558"/>
    <lineage>
        <taxon>Bacteria</taxon>
        <taxon>Pseudomonadati</taxon>
        <taxon>Campylobacterota</taxon>
        <taxon>Epsilonproteobacteria</taxon>
        <taxon>Campylobacterales</taxon>
        <taxon>Sulfurimonadaceae</taxon>
        <taxon>Sulfurimonas</taxon>
    </lineage>
</organism>
<accession>B6BJG9</accession>
<evidence type="ECO:0000256" key="2">
    <source>
        <dbReference type="ARBA" id="ARBA00004236"/>
    </source>
</evidence>
<dbReference type="PATRIC" id="fig|929558.5.peg.2681"/>
<keyword evidence="17" id="KW-0808">Transferase</keyword>
<dbReference type="SUPFAM" id="SSF56519">
    <property type="entry name" value="Penicillin binding protein dimerisation domain"/>
    <property type="match status" value="1"/>
</dbReference>
<dbReference type="AlphaFoldDB" id="B6BJG9"/>
<dbReference type="InterPro" id="IPR050515">
    <property type="entry name" value="Beta-lactam/transpept"/>
</dbReference>
<dbReference type="InterPro" id="IPR017790">
    <property type="entry name" value="Penicillin-binding_protein_2"/>
</dbReference>
<proteinExistence type="predicted"/>
<comment type="subcellular location">
    <subcellularLocation>
        <location evidence="2">Cell membrane</location>
    </subcellularLocation>
    <subcellularLocation>
        <location evidence="1">Membrane</location>
        <topology evidence="1">Single-pass membrane protein</topology>
    </subcellularLocation>
</comment>
<dbReference type="RefSeq" id="WP_008337488.1">
    <property type="nucleotide sequence ID" value="NZ_AFRZ01000001.1"/>
</dbReference>
<evidence type="ECO:0000256" key="10">
    <source>
        <dbReference type="ARBA" id="ARBA00022984"/>
    </source>
</evidence>
<feature type="transmembrane region" description="Helical" evidence="14">
    <location>
        <begin position="5"/>
        <end position="26"/>
    </location>
</feature>
<dbReference type="InterPro" id="IPR012338">
    <property type="entry name" value="Beta-lactam/transpept-like"/>
</dbReference>
<keyword evidence="5" id="KW-0121">Carboxypeptidase</keyword>
<keyword evidence="12 14" id="KW-0472">Membrane</keyword>
<protein>
    <submittedName>
        <fullName evidence="17">Peptidoglycan glycosyltransferase</fullName>
    </submittedName>
</protein>
<evidence type="ECO:0000256" key="12">
    <source>
        <dbReference type="ARBA" id="ARBA00023136"/>
    </source>
</evidence>
<dbReference type="GO" id="GO:0005886">
    <property type="term" value="C:plasma membrane"/>
    <property type="evidence" value="ECO:0007669"/>
    <property type="project" value="UniProtKB-SubCell"/>
</dbReference>
<dbReference type="InterPro" id="IPR036138">
    <property type="entry name" value="PBP_dimer_sf"/>
</dbReference>
<dbReference type="GO" id="GO:0016740">
    <property type="term" value="F:transferase activity"/>
    <property type="evidence" value="ECO:0007669"/>
    <property type="project" value="UniProtKB-KW"/>
</dbReference>
<dbReference type="GO" id="GO:0006508">
    <property type="term" value="P:proteolysis"/>
    <property type="evidence" value="ECO:0007669"/>
    <property type="project" value="UniProtKB-KW"/>
</dbReference>
<evidence type="ECO:0000256" key="7">
    <source>
        <dbReference type="ARBA" id="ARBA00022692"/>
    </source>
</evidence>
<feature type="domain" description="Penicillin-binding protein transpeptidase" evidence="15">
    <location>
        <begin position="254"/>
        <end position="583"/>
    </location>
</feature>
<keyword evidence="4" id="KW-0997">Cell inner membrane</keyword>
<gene>
    <name evidence="17" type="ORF">SMGD1_2693</name>
</gene>
<evidence type="ECO:0000256" key="8">
    <source>
        <dbReference type="ARBA" id="ARBA00022801"/>
    </source>
</evidence>
<dbReference type="InterPro" id="IPR005311">
    <property type="entry name" value="PBP_dimer"/>
</dbReference>
<keyword evidence="7 14" id="KW-0812">Transmembrane</keyword>
<evidence type="ECO:0000259" key="16">
    <source>
        <dbReference type="Pfam" id="PF03717"/>
    </source>
</evidence>
<evidence type="ECO:0000259" key="15">
    <source>
        <dbReference type="Pfam" id="PF00905"/>
    </source>
</evidence>
<evidence type="ECO:0000256" key="5">
    <source>
        <dbReference type="ARBA" id="ARBA00022645"/>
    </source>
</evidence>
<evidence type="ECO:0000256" key="3">
    <source>
        <dbReference type="ARBA" id="ARBA00022475"/>
    </source>
</evidence>